<dbReference type="EMBL" id="JAAKFY010000019">
    <property type="protein sequence ID" value="KAF3841851.1"/>
    <property type="molecule type" value="Genomic_DNA"/>
</dbReference>
<protein>
    <submittedName>
        <fullName evidence="1">Uncharacterized protein</fullName>
    </submittedName>
</protein>
<organism evidence="1 2">
    <name type="scientific">Dissostichus mawsoni</name>
    <name type="common">Antarctic cod</name>
    <dbReference type="NCBI Taxonomy" id="36200"/>
    <lineage>
        <taxon>Eukaryota</taxon>
        <taxon>Metazoa</taxon>
        <taxon>Chordata</taxon>
        <taxon>Craniata</taxon>
        <taxon>Vertebrata</taxon>
        <taxon>Euteleostomi</taxon>
        <taxon>Actinopterygii</taxon>
        <taxon>Neopterygii</taxon>
        <taxon>Teleostei</taxon>
        <taxon>Neoteleostei</taxon>
        <taxon>Acanthomorphata</taxon>
        <taxon>Eupercaria</taxon>
        <taxon>Perciformes</taxon>
        <taxon>Notothenioidei</taxon>
        <taxon>Nototheniidae</taxon>
        <taxon>Dissostichus</taxon>
    </lineage>
</organism>
<proteinExistence type="predicted"/>
<name>A0A7J5XYA4_DISMA</name>
<dbReference type="AlphaFoldDB" id="A0A7J5XYA4"/>
<dbReference type="Proteomes" id="UP000518266">
    <property type="component" value="Unassembled WGS sequence"/>
</dbReference>
<comment type="caution">
    <text evidence="1">The sequence shown here is derived from an EMBL/GenBank/DDBJ whole genome shotgun (WGS) entry which is preliminary data.</text>
</comment>
<keyword evidence="2" id="KW-1185">Reference proteome</keyword>
<gene>
    <name evidence="1" type="ORF">F7725_023802</name>
</gene>
<evidence type="ECO:0000313" key="2">
    <source>
        <dbReference type="Proteomes" id="UP000518266"/>
    </source>
</evidence>
<evidence type="ECO:0000313" key="1">
    <source>
        <dbReference type="EMBL" id="KAF3841851.1"/>
    </source>
</evidence>
<reference evidence="1 2" key="1">
    <citation type="submission" date="2020-03" db="EMBL/GenBank/DDBJ databases">
        <title>Dissostichus mawsoni Genome sequencing and assembly.</title>
        <authorList>
            <person name="Park H."/>
        </authorList>
    </citation>
    <scope>NUCLEOTIDE SEQUENCE [LARGE SCALE GENOMIC DNA]</scope>
    <source>
        <strain evidence="1">DM0001</strain>
        <tissue evidence="1">Muscle</tissue>
    </source>
</reference>
<accession>A0A7J5XYA4</accession>
<sequence>MSLHMCNKLFHTYKTRRVVIPHSFGVTIRLKQWIGCNNLILNTEASLRWVIMAMSSILSYLGGFNGKTSLLSPPSPRTGNYPVFDSGFATIFLEDVAFKYSSLTSDT</sequence>